<protein>
    <submittedName>
        <fullName evidence="2">Uncharacterized protein</fullName>
    </submittedName>
</protein>
<keyword evidence="3" id="KW-1185">Reference proteome</keyword>
<reference evidence="2" key="1">
    <citation type="submission" date="2021-02" db="EMBL/GenBank/DDBJ databases">
        <title>Comparative genomics reveals that relaxation of natural selection precedes convergent phenotypic evolution of cavefish.</title>
        <authorList>
            <person name="Peng Z."/>
        </authorList>
    </citation>
    <scope>NUCLEOTIDE SEQUENCE</scope>
    <source>
        <tissue evidence="2">Muscle</tissue>
    </source>
</reference>
<proteinExistence type="predicted"/>
<accession>A0A9W7TK04</accession>
<dbReference type="Proteomes" id="UP001059041">
    <property type="component" value="Linkage Group LG17"/>
</dbReference>
<comment type="caution">
    <text evidence="2">The sequence shown here is derived from an EMBL/GenBank/DDBJ whole genome shotgun (WGS) entry which is preliminary data.</text>
</comment>
<feature type="compositionally biased region" description="Acidic residues" evidence="1">
    <location>
        <begin position="1"/>
        <end position="10"/>
    </location>
</feature>
<evidence type="ECO:0000256" key="1">
    <source>
        <dbReference type="SAM" id="MobiDB-lite"/>
    </source>
</evidence>
<gene>
    <name evidence="2" type="ORF">IRJ41_021344</name>
</gene>
<feature type="compositionally biased region" description="Basic and acidic residues" evidence="1">
    <location>
        <begin position="11"/>
        <end position="33"/>
    </location>
</feature>
<evidence type="ECO:0000313" key="2">
    <source>
        <dbReference type="EMBL" id="KAI7798086.1"/>
    </source>
</evidence>
<dbReference type="AlphaFoldDB" id="A0A9W7TK04"/>
<organism evidence="2 3">
    <name type="scientific">Triplophysa rosa</name>
    <name type="common">Cave loach</name>
    <dbReference type="NCBI Taxonomy" id="992332"/>
    <lineage>
        <taxon>Eukaryota</taxon>
        <taxon>Metazoa</taxon>
        <taxon>Chordata</taxon>
        <taxon>Craniata</taxon>
        <taxon>Vertebrata</taxon>
        <taxon>Euteleostomi</taxon>
        <taxon>Actinopterygii</taxon>
        <taxon>Neopterygii</taxon>
        <taxon>Teleostei</taxon>
        <taxon>Ostariophysi</taxon>
        <taxon>Cypriniformes</taxon>
        <taxon>Nemacheilidae</taxon>
        <taxon>Triplophysa</taxon>
    </lineage>
</organism>
<sequence length="72" mass="7969">DAGGEIEDEEIRGWTDGEGDKGIKSNEKQHEPTDIYRDVRSMTSRCLREESTGSAVFPCRCYGGATIPHHVS</sequence>
<feature type="non-terminal residue" evidence="2">
    <location>
        <position position="1"/>
    </location>
</feature>
<name>A0A9W7TK04_TRIRA</name>
<feature type="region of interest" description="Disordered" evidence="1">
    <location>
        <begin position="1"/>
        <end position="33"/>
    </location>
</feature>
<dbReference type="EMBL" id="JAFHDT010000017">
    <property type="protein sequence ID" value="KAI7798086.1"/>
    <property type="molecule type" value="Genomic_DNA"/>
</dbReference>
<evidence type="ECO:0000313" key="3">
    <source>
        <dbReference type="Proteomes" id="UP001059041"/>
    </source>
</evidence>